<dbReference type="InterPro" id="IPR036779">
    <property type="entry name" value="LysM_dom_sf"/>
</dbReference>
<sequence>MVTPLDSMRQGLTKAYLQIEQPRLPDSQALIPVHFNPTEYQLQKQNSFADINIPGLETPPIQFVRGSGEKLTTELLVDTSDTLQDVREKYVYKLRGLMNIQGDLHAPPIVRLVWDKDVFRGVLESLNVTYLMFRPDGIPLRAKLAIALKEYRTVEEQIKERPRNSPDVQKIYTVVRGDTISSVAFKLFRDGSMWRAIASANQIRDPRRLSPGMVLTIPKIN</sequence>
<dbReference type="CDD" id="cd00118">
    <property type="entry name" value="LysM"/>
    <property type="match status" value="1"/>
</dbReference>
<evidence type="ECO:0000313" key="2">
    <source>
        <dbReference type="EMBL" id="TWT91740.1"/>
    </source>
</evidence>
<evidence type="ECO:0000313" key="3">
    <source>
        <dbReference type="Proteomes" id="UP000320176"/>
    </source>
</evidence>
<dbReference type="InterPro" id="IPR018392">
    <property type="entry name" value="LysM"/>
</dbReference>
<feature type="domain" description="LysM" evidence="1">
    <location>
        <begin position="170"/>
        <end position="217"/>
    </location>
</feature>
<proteinExistence type="predicted"/>
<dbReference type="Proteomes" id="UP000320176">
    <property type="component" value="Unassembled WGS sequence"/>
</dbReference>
<dbReference type="EMBL" id="SJPN01000014">
    <property type="protein sequence ID" value="TWT91740.1"/>
    <property type="molecule type" value="Genomic_DNA"/>
</dbReference>
<dbReference type="InterPro" id="IPR045361">
    <property type="entry name" value="CIS_tube_prot_N"/>
</dbReference>
<protein>
    <submittedName>
        <fullName evidence="2">LysM domain/BON superfamily protein</fullName>
    </submittedName>
</protein>
<dbReference type="RefSeq" id="WP_197455096.1">
    <property type="nucleotide sequence ID" value="NZ_CP151726.1"/>
</dbReference>
<keyword evidence="3" id="KW-1185">Reference proteome</keyword>
<dbReference type="Gene3D" id="3.10.350.10">
    <property type="entry name" value="LysM domain"/>
    <property type="match status" value="1"/>
</dbReference>
<evidence type="ECO:0000259" key="1">
    <source>
        <dbReference type="PROSITE" id="PS51782"/>
    </source>
</evidence>
<dbReference type="Pfam" id="PF01476">
    <property type="entry name" value="LysM"/>
    <property type="match status" value="1"/>
</dbReference>
<comment type="caution">
    <text evidence="2">The sequence shown here is derived from an EMBL/GenBank/DDBJ whole genome shotgun (WGS) entry which is preliminary data.</text>
</comment>
<accession>A0A5C5ZX79</accession>
<gene>
    <name evidence="2" type="ORF">Pla52n_64900</name>
</gene>
<reference evidence="2 3" key="1">
    <citation type="submission" date="2019-02" db="EMBL/GenBank/DDBJ databases">
        <title>Deep-cultivation of Planctomycetes and their phenomic and genomic characterization uncovers novel biology.</title>
        <authorList>
            <person name="Wiegand S."/>
            <person name="Jogler M."/>
            <person name="Boedeker C."/>
            <person name="Pinto D."/>
            <person name="Vollmers J."/>
            <person name="Rivas-Marin E."/>
            <person name="Kohn T."/>
            <person name="Peeters S.H."/>
            <person name="Heuer A."/>
            <person name="Rast P."/>
            <person name="Oberbeckmann S."/>
            <person name="Bunk B."/>
            <person name="Jeske O."/>
            <person name="Meyerdierks A."/>
            <person name="Storesund J.E."/>
            <person name="Kallscheuer N."/>
            <person name="Luecker S."/>
            <person name="Lage O.M."/>
            <person name="Pohl T."/>
            <person name="Merkel B.J."/>
            <person name="Hornburger P."/>
            <person name="Mueller R.-W."/>
            <person name="Bruemmer F."/>
            <person name="Labrenz M."/>
            <person name="Spormann A.M."/>
            <person name="Op Den Camp H."/>
            <person name="Overmann J."/>
            <person name="Amann R."/>
            <person name="Jetten M.S.M."/>
            <person name="Mascher T."/>
            <person name="Medema M.H."/>
            <person name="Devos D.P."/>
            <person name="Kaster A.-K."/>
            <person name="Ovreas L."/>
            <person name="Rohde M."/>
            <person name="Galperin M.Y."/>
            <person name="Jogler C."/>
        </authorList>
    </citation>
    <scope>NUCLEOTIDE SEQUENCE [LARGE SCALE GENOMIC DNA]</scope>
    <source>
        <strain evidence="2 3">Pla52n</strain>
    </source>
</reference>
<dbReference type="SMART" id="SM00257">
    <property type="entry name" value="LysM"/>
    <property type="match status" value="1"/>
</dbReference>
<dbReference type="Pfam" id="PF19266">
    <property type="entry name" value="CIS_tube"/>
    <property type="match status" value="1"/>
</dbReference>
<dbReference type="AlphaFoldDB" id="A0A5C5ZX79"/>
<dbReference type="SUPFAM" id="SSF54106">
    <property type="entry name" value="LysM domain"/>
    <property type="match status" value="1"/>
</dbReference>
<organism evidence="2 3">
    <name type="scientific">Stieleria varia</name>
    <dbReference type="NCBI Taxonomy" id="2528005"/>
    <lineage>
        <taxon>Bacteria</taxon>
        <taxon>Pseudomonadati</taxon>
        <taxon>Planctomycetota</taxon>
        <taxon>Planctomycetia</taxon>
        <taxon>Pirellulales</taxon>
        <taxon>Pirellulaceae</taxon>
        <taxon>Stieleria</taxon>
    </lineage>
</organism>
<name>A0A5C5ZX79_9BACT</name>
<dbReference type="PROSITE" id="PS51782">
    <property type="entry name" value="LYSM"/>
    <property type="match status" value="1"/>
</dbReference>